<dbReference type="EMBL" id="CAKOGL010000031">
    <property type="protein sequence ID" value="CAH2108731.1"/>
    <property type="molecule type" value="Genomic_DNA"/>
</dbReference>
<reference evidence="1" key="1">
    <citation type="submission" date="2022-03" db="EMBL/GenBank/DDBJ databases">
        <authorList>
            <person name="Tunstrom K."/>
        </authorList>
    </citation>
    <scope>NUCLEOTIDE SEQUENCE</scope>
</reference>
<sequence>MPLQLSLYCYRRRAALTLHDERGGVNYAAAGRYCLTEIKLRLDRGNLARISSPLGERRRTAASCERGEHCGEGGIFHADGAIEPRSCACVAITHYHLTESRKDKRTL</sequence>
<dbReference type="Proteomes" id="UP001153954">
    <property type="component" value="Unassembled WGS sequence"/>
</dbReference>
<organism evidence="1 2">
    <name type="scientific">Euphydryas editha</name>
    <name type="common">Edith's checkerspot</name>
    <dbReference type="NCBI Taxonomy" id="104508"/>
    <lineage>
        <taxon>Eukaryota</taxon>
        <taxon>Metazoa</taxon>
        <taxon>Ecdysozoa</taxon>
        <taxon>Arthropoda</taxon>
        <taxon>Hexapoda</taxon>
        <taxon>Insecta</taxon>
        <taxon>Pterygota</taxon>
        <taxon>Neoptera</taxon>
        <taxon>Endopterygota</taxon>
        <taxon>Lepidoptera</taxon>
        <taxon>Glossata</taxon>
        <taxon>Ditrysia</taxon>
        <taxon>Papilionoidea</taxon>
        <taxon>Nymphalidae</taxon>
        <taxon>Nymphalinae</taxon>
        <taxon>Euphydryas</taxon>
    </lineage>
</organism>
<name>A0AAU9V9R0_EUPED</name>
<proteinExistence type="predicted"/>
<accession>A0AAU9V9R0</accession>
<dbReference type="AlphaFoldDB" id="A0AAU9V9R0"/>
<evidence type="ECO:0000313" key="2">
    <source>
        <dbReference type="Proteomes" id="UP001153954"/>
    </source>
</evidence>
<evidence type="ECO:0000313" key="1">
    <source>
        <dbReference type="EMBL" id="CAH2108731.1"/>
    </source>
</evidence>
<keyword evidence="2" id="KW-1185">Reference proteome</keyword>
<comment type="caution">
    <text evidence="1">The sequence shown here is derived from an EMBL/GenBank/DDBJ whole genome shotgun (WGS) entry which is preliminary data.</text>
</comment>
<protein>
    <submittedName>
        <fullName evidence="1">Uncharacterized protein</fullName>
    </submittedName>
</protein>
<gene>
    <name evidence="1" type="ORF">EEDITHA_LOCUS22639</name>
</gene>